<dbReference type="EMBL" id="OZ034820">
    <property type="protein sequence ID" value="CAL1401139.1"/>
    <property type="molecule type" value="Genomic_DNA"/>
</dbReference>
<name>A0AAV2FT79_9ROSI</name>
<accession>A0AAV2FT79</accession>
<evidence type="ECO:0000313" key="1">
    <source>
        <dbReference type="EMBL" id="CAL1401139.1"/>
    </source>
</evidence>
<proteinExistence type="predicted"/>
<organism evidence="1 2">
    <name type="scientific">Linum trigynum</name>
    <dbReference type="NCBI Taxonomy" id="586398"/>
    <lineage>
        <taxon>Eukaryota</taxon>
        <taxon>Viridiplantae</taxon>
        <taxon>Streptophyta</taxon>
        <taxon>Embryophyta</taxon>
        <taxon>Tracheophyta</taxon>
        <taxon>Spermatophyta</taxon>
        <taxon>Magnoliopsida</taxon>
        <taxon>eudicotyledons</taxon>
        <taxon>Gunneridae</taxon>
        <taxon>Pentapetalae</taxon>
        <taxon>rosids</taxon>
        <taxon>fabids</taxon>
        <taxon>Malpighiales</taxon>
        <taxon>Linaceae</taxon>
        <taxon>Linum</taxon>
    </lineage>
</organism>
<evidence type="ECO:0000313" key="2">
    <source>
        <dbReference type="Proteomes" id="UP001497516"/>
    </source>
</evidence>
<gene>
    <name evidence="1" type="ORF">LTRI10_LOCUS41216</name>
</gene>
<reference evidence="1 2" key="1">
    <citation type="submission" date="2024-04" db="EMBL/GenBank/DDBJ databases">
        <authorList>
            <person name="Fracassetti M."/>
        </authorList>
    </citation>
    <scope>NUCLEOTIDE SEQUENCE [LARGE SCALE GENOMIC DNA]</scope>
</reference>
<protein>
    <submittedName>
        <fullName evidence="1">Uncharacterized protein</fullName>
    </submittedName>
</protein>
<dbReference type="Proteomes" id="UP001497516">
    <property type="component" value="Chromosome 7"/>
</dbReference>
<dbReference type="AlphaFoldDB" id="A0AAV2FT79"/>
<keyword evidence="2" id="KW-1185">Reference proteome</keyword>
<sequence>MVVNPTHLADLTGSVLSIARPVHNDDGTMLVIVKIENIRNAIVAINWITTVNDFYSWAETQEIMYPVVVKFTSILVYEPEPNFNLLLTGTNETHLIRGSYIHRYRALLNRYFHEHRPIMILKHTRTRSVSCFRDPLPIVVTLQMLRTFLSTADINLEARYWCLVQIEDFIADHGIVRRENNTCWYGALMCCKDFVGGSITMMDL</sequence>